<feature type="region of interest" description="Disordered" evidence="1">
    <location>
        <begin position="576"/>
        <end position="612"/>
    </location>
</feature>
<gene>
    <name evidence="3" type="ORF">LTR09_007639</name>
</gene>
<keyword evidence="4" id="KW-1185">Reference proteome</keyword>
<dbReference type="PANTHER" id="PTHR32019">
    <property type="entry name" value="R3H DOMAIN-CONTAINING PROTEIN 4"/>
    <property type="match status" value="1"/>
</dbReference>
<dbReference type="EMBL" id="JAWDJX010000027">
    <property type="protein sequence ID" value="KAK3051243.1"/>
    <property type="molecule type" value="Genomic_DNA"/>
</dbReference>
<feature type="compositionally biased region" description="Basic and acidic residues" evidence="1">
    <location>
        <begin position="83"/>
        <end position="111"/>
    </location>
</feature>
<protein>
    <recommendedName>
        <fullName evidence="2">R3H-associated N-terminal domain-containing protein</fullName>
    </recommendedName>
</protein>
<dbReference type="InterPro" id="IPR025952">
    <property type="entry name" value="R3H-assoc_dom"/>
</dbReference>
<feature type="compositionally biased region" description="Basic and acidic residues" evidence="1">
    <location>
        <begin position="759"/>
        <end position="785"/>
    </location>
</feature>
<dbReference type="PANTHER" id="PTHR32019:SF2">
    <property type="entry name" value="R3H DOMAIN-CONTAINING PROTEIN 4"/>
    <property type="match status" value="1"/>
</dbReference>
<feature type="region of interest" description="Disordered" evidence="1">
    <location>
        <begin position="56"/>
        <end position="127"/>
    </location>
</feature>
<dbReference type="AlphaFoldDB" id="A0AAJ0DJ75"/>
<feature type="region of interest" description="Disordered" evidence="1">
    <location>
        <begin position="624"/>
        <end position="799"/>
    </location>
</feature>
<feature type="compositionally biased region" description="Basic and acidic residues" evidence="1">
    <location>
        <begin position="624"/>
        <end position="684"/>
    </location>
</feature>
<dbReference type="Pfam" id="PF13902">
    <property type="entry name" value="R3H-assoc"/>
    <property type="match status" value="1"/>
</dbReference>
<dbReference type="InterPro" id="IPR036867">
    <property type="entry name" value="R3H_dom_sf"/>
</dbReference>
<feature type="compositionally biased region" description="Basic and acidic residues" evidence="1">
    <location>
        <begin position="64"/>
        <end position="74"/>
    </location>
</feature>
<dbReference type="InterPro" id="IPR039629">
    <property type="entry name" value="R3HDM4"/>
</dbReference>
<dbReference type="SUPFAM" id="SSF82708">
    <property type="entry name" value="R3H domain"/>
    <property type="match status" value="1"/>
</dbReference>
<dbReference type="GO" id="GO:0003676">
    <property type="term" value="F:nucleic acid binding"/>
    <property type="evidence" value="ECO:0007669"/>
    <property type="project" value="InterPro"/>
</dbReference>
<feature type="compositionally biased region" description="Basic and acidic residues" evidence="1">
    <location>
        <begin position="706"/>
        <end position="735"/>
    </location>
</feature>
<evidence type="ECO:0000259" key="2">
    <source>
        <dbReference type="Pfam" id="PF13902"/>
    </source>
</evidence>
<comment type="caution">
    <text evidence="3">The sequence shown here is derived from an EMBL/GenBank/DDBJ whole genome shotgun (WGS) entry which is preliminary data.</text>
</comment>
<feature type="domain" description="R3H-associated N-terminal" evidence="2">
    <location>
        <begin position="81"/>
        <end position="187"/>
    </location>
</feature>
<sequence length="799" mass="91002">MATPIKLPILTPPSSIERVEAWTVSQAADALSTVSISSPTPSRIIRGPSVKLDIPLDSSVSDDEPSRPKSEAVHTVHKRTQPVRRDSLKRREALLKGKEGSRQRRRWENDRLVGNPHAQPPLPEDWEVRPTYPRHTVPYFLAPLWDAEYARLNAQRSAKKAKANAPANKEEEAAAQVKRELRAKLKRSRGAKALLQDLEVEVRGFVEQWEGKQRQLEAEGVIEADSEDEEIVFVGRNGAMSDERRMEREHEGLERDKVVFESLVHDHGASFGRFLVHAIAQYYDLATWSVTTRDAPPRRQAYVGVKTDPVTRRPSFPRSEMPRPLWTVQEDFFVQGPSCQYVVLSTIRIPSQPLYIIIHTFNIRALDTATANMCQLCAIKTVSDGARWPNCVLEYKKDLDSVIPMAHDEYSKMLENEDKSLRNKPNESLIAMVADIVENIQKMEADEKTWWLSDKKKQERQFMARTGDDEKLTRQHVVHAMTIEMIEEMKLKVGGFVKWCMGFGNSEDLLEAATATRAAKAEAREKADEEERARMTEKERQEKEAAMEEQKRLIEKIRKEKQERLVESARVAEQARLEKQAAQDERARLDAQAQADDDETEDDETAKPTRMSSVAALWDIAKDRKARMDSEIKAKEKARRAERIAKNKADEQAKIDADKAKAEEKIRAFEQAKSDRRAKEEAADANRASSSGGLAGLWEAAKANKNKADQERKQKDQLEAQEKQWLAEKAKTEKKEKKRLRSKADMKALQESVSSLSVKQKEDDAKKDEESVSKDEESVKQEEPSQKNGESANRDEEVD</sequence>
<evidence type="ECO:0000313" key="3">
    <source>
        <dbReference type="EMBL" id="KAK3051243.1"/>
    </source>
</evidence>
<feature type="compositionally biased region" description="Acidic residues" evidence="1">
    <location>
        <begin position="595"/>
        <end position="604"/>
    </location>
</feature>
<evidence type="ECO:0000313" key="4">
    <source>
        <dbReference type="Proteomes" id="UP001271007"/>
    </source>
</evidence>
<name>A0AAJ0DJ75_9PEZI</name>
<dbReference type="Proteomes" id="UP001271007">
    <property type="component" value="Unassembled WGS sequence"/>
</dbReference>
<accession>A0AAJ0DJ75</accession>
<feature type="compositionally biased region" description="Basic and acidic residues" evidence="1">
    <location>
        <begin position="576"/>
        <end position="589"/>
    </location>
</feature>
<evidence type="ECO:0000256" key="1">
    <source>
        <dbReference type="SAM" id="MobiDB-lite"/>
    </source>
</evidence>
<reference evidence="3" key="1">
    <citation type="submission" date="2023-04" db="EMBL/GenBank/DDBJ databases">
        <title>Black Yeasts Isolated from many extreme environments.</title>
        <authorList>
            <person name="Coleine C."/>
            <person name="Stajich J.E."/>
            <person name="Selbmann L."/>
        </authorList>
    </citation>
    <scope>NUCLEOTIDE SEQUENCE</scope>
    <source>
        <strain evidence="3">CCFEE 5312</strain>
    </source>
</reference>
<proteinExistence type="predicted"/>
<organism evidence="3 4">
    <name type="scientific">Extremus antarcticus</name>
    <dbReference type="NCBI Taxonomy" id="702011"/>
    <lineage>
        <taxon>Eukaryota</taxon>
        <taxon>Fungi</taxon>
        <taxon>Dikarya</taxon>
        <taxon>Ascomycota</taxon>
        <taxon>Pezizomycotina</taxon>
        <taxon>Dothideomycetes</taxon>
        <taxon>Dothideomycetidae</taxon>
        <taxon>Mycosphaerellales</taxon>
        <taxon>Extremaceae</taxon>
        <taxon>Extremus</taxon>
    </lineage>
</organism>
<feature type="region of interest" description="Disordered" evidence="1">
    <location>
        <begin position="521"/>
        <end position="547"/>
    </location>
</feature>